<keyword evidence="5" id="KW-0808">Transferase</keyword>
<evidence type="ECO:0000256" key="5">
    <source>
        <dbReference type="ARBA" id="ARBA00022679"/>
    </source>
</evidence>
<keyword evidence="10 11" id="KW-0472">Membrane</keyword>
<keyword evidence="9" id="KW-0902">Two-component regulatory system</keyword>
<organism evidence="14 15">
    <name type="scientific">Parvibaculum sedimenti</name>
    <dbReference type="NCBI Taxonomy" id="2608632"/>
    <lineage>
        <taxon>Bacteria</taxon>
        <taxon>Pseudomonadati</taxon>
        <taxon>Pseudomonadota</taxon>
        <taxon>Alphaproteobacteria</taxon>
        <taxon>Hyphomicrobiales</taxon>
        <taxon>Parvibaculaceae</taxon>
        <taxon>Parvibaculum</taxon>
    </lineage>
</organism>
<dbReference type="InterPro" id="IPR036097">
    <property type="entry name" value="HisK_dim/P_sf"/>
</dbReference>
<dbReference type="SUPFAM" id="SSF55785">
    <property type="entry name" value="PYP-like sensor domain (PAS domain)"/>
    <property type="match status" value="1"/>
</dbReference>
<dbReference type="CDD" id="cd16922">
    <property type="entry name" value="HATPase_EvgS-ArcB-TorS-like"/>
    <property type="match status" value="1"/>
</dbReference>
<keyword evidence="11" id="KW-0812">Transmembrane</keyword>
<dbReference type="Gene3D" id="1.10.287.130">
    <property type="match status" value="1"/>
</dbReference>
<dbReference type="PRINTS" id="PR00344">
    <property type="entry name" value="BCTRLSENSOR"/>
</dbReference>
<protein>
    <recommendedName>
        <fullName evidence="3">histidine kinase</fullName>
        <ecNumber evidence="3">2.7.13.3</ecNumber>
    </recommendedName>
</protein>
<dbReference type="PROSITE" id="PS50109">
    <property type="entry name" value="HIS_KIN"/>
    <property type="match status" value="1"/>
</dbReference>
<comment type="catalytic activity">
    <reaction evidence="1">
        <text>ATP + protein L-histidine = ADP + protein N-phospho-L-histidine.</text>
        <dbReference type="EC" id="2.7.13.3"/>
    </reaction>
</comment>
<dbReference type="Pfam" id="PF13426">
    <property type="entry name" value="PAS_9"/>
    <property type="match status" value="1"/>
</dbReference>
<dbReference type="InterPro" id="IPR004358">
    <property type="entry name" value="Sig_transdc_His_kin-like_C"/>
</dbReference>
<evidence type="ECO:0000256" key="9">
    <source>
        <dbReference type="ARBA" id="ARBA00023012"/>
    </source>
</evidence>
<dbReference type="Pfam" id="PF00512">
    <property type="entry name" value="HisKA"/>
    <property type="match status" value="1"/>
</dbReference>
<name>A0A6N6VLH7_9HYPH</name>
<reference evidence="14 15" key="1">
    <citation type="submission" date="2019-09" db="EMBL/GenBank/DDBJ databases">
        <title>Parvibaculum sedimenti sp. nov., isolated from sediment.</title>
        <authorList>
            <person name="Wang Y."/>
        </authorList>
    </citation>
    <scope>NUCLEOTIDE SEQUENCE [LARGE SCALE GENOMIC DNA]</scope>
    <source>
        <strain evidence="14 15">HXT-9</strain>
    </source>
</reference>
<keyword evidence="6" id="KW-0547">Nucleotide-binding</keyword>
<dbReference type="SMART" id="SM00388">
    <property type="entry name" value="HisKA"/>
    <property type="match status" value="1"/>
</dbReference>
<dbReference type="SUPFAM" id="SSF47384">
    <property type="entry name" value="Homodimeric domain of signal transducing histidine kinase"/>
    <property type="match status" value="1"/>
</dbReference>
<dbReference type="Gene3D" id="3.30.565.10">
    <property type="entry name" value="Histidine kinase-like ATPase, C-terminal domain"/>
    <property type="match status" value="1"/>
</dbReference>
<dbReference type="GO" id="GO:0000155">
    <property type="term" value="F:phosphorelay sensor kinase activity"/>
    <property type="evidence" value="ECO:0007669"/>
    <property type="project" value="InterPro"/>
</dbReference>
<evidence type="ECO:0000259" key="13">
    <source>
        <dbReference type="PROSITE" id="PS50113"/>
    </source>
</evidence>
<feature type="domain" description="PAC" evidence="13">
    <location>
        <begin position="356"/>
        <end position="406"/>
    </location>
</feature>
<gene>
    <name evidence="14" type="ORF">F2P47_04005</name>
</gene>
<evidence type="ECO:0000256" key="3">
    <source>
        <dbReference type="ARBA" id="ARBA00012438"/>
    </source>
</evidence>
<accession>A0A6N6VLH7</accession>
<keyword evidence="8" id="KW-0067">ATP-binding</keyword>
<dbReference type="InterPro" id="IPR000014">
    <property type="entry name" value="PAS"/>
</dbReference>
<feature type="transmembrane region" description="Helical" evidence="11">
    <location>
        <begin position="197"/>
        <end position="218"/>
    </location>
</feature>
<dbReference type="InterPro" id="IPR035965">
    <property type="entry name" value="PAS-like_dom_sf"/>
</dbReference>
<dbReference type="SMART" id="SM00086">
    <property type="entry name" value="PAC"/>
    <property type="match status" value="1"/>
</dbReference>
<feature type="transmembrane region" description="Helical" evidence="11">
    <location>
        <begin position="146"/>
        <end position="166"/>
    </location>
</feature>
<proteinExistence type="predicted"/>
<comment type="subcellular location">
    <subcellularLocation>
        <location evidence="2">Membrane</location>
    </subcellularLocation>
</comment>
<evidence type="ECO:0000256" key="7">
    <source>
        <dbReference type="ARBA" id="ARBA00022777"/>
    </source>
</evidence>
<dbReference type="EMBL" id="WESC01000003">
    <property type="protein sequence ID" value="KAB7741577.1"/>
    <property type="molecule type" value="Genomic_DNA"/>
</dbReference>
<dbReference type="InterPro" id="IPR001610">
    <property type="entry name" value="PAC"/>
</dbReference>
<dbReference type="SUPFAM" id="SSF55874">
    <property type="entry name" value="ATPase domain of HSP90 chaperone/DNA topoisomerase II/histidine kinase"/>
    <property type="match status" value="1"/>
</dbReference>
<feature type="transmembrane region" description="Helical" evidence="11">
    <location>
        <begin position="224"/>
        <end position="243"/>
    </location>
</feature>
<evidence type="ECO:0000259" key="12">
    <source>
        <dbReference type="PROSITE" id="PS50109"/>
    </source>
</evidence>
<dbReference type="CDD" id="cd00130">
    <property type="entry name" value="PAS"/>
    <property type="match status" value="1"/>
</dbReference>
<evidence type="ECO:0000256" key="10">
    <source>
        <dbReference type="ARBA" id="ARBA00023136"/>
    </source>
</evidence>
<dbReference type="PANTHER" id="PTHR43047">
    <property type="entry name" value="TWO-COMPONENT HISTIDINE PROTEIN KINASE"/>
    <property type="match status" value="1"/>
</dbReference>
<dbReference type="InterPro" id="IPR003594">
    <property type="entry name" value="HATPase_dom"/>
</dbReference>
<dbReference type="GO" id="GO:0005524">
    <property type="term" value="F:ATP binding"/>
    <property type="evidence" value="ECO:0007669"/>
    <property type="project" value="UniProtKB-KW"/>
</dbReference>
<evidence type="ECO:0000313" key="14">
    <source>
        <dbReference type="EMBL" id="KAB7741577.1"/>
    </source>
</evidence>
<comment type="caution">
    <text evidence="14">The sequence shown here is derived from an EMBL/GenBank/DDBJ whole genome shotgun (WGS) entry which is preliminary data.</text>
</comment>
<dbReference type="AlphaFoldDB" id="A0A6N6VLH7"/>
<dbReference type="InterPro" id="IPR036890">
    <property type="entry name" value="HATPase_C_sf"/>
</dbReference>
<evidence type="ECO:0000313" key="15">
    <source>
        <dbReference type="Proteomes" id="UP000468901"/>
    </source>
</evidence>
<keyword evidence="15" id="KW-1185">Reference proteome</keyword>
<dbReference type="Gene3D" id="3.30.450.20">
    <property type="entry name" value="PAS domain"/>
    <property type="match status" value="1"/>
</dbReference>
<dbReference type="InterPro" id="IPR003661">
    <property type="entry name" value="HisK_dim/P_dom"/>
</dbReference>
<evidence type="ECO:0000256" key="4">
    <source>
        <dbReference type="ARBA" id="ARBA00022553"/>
    </source>
</evidence>
<evidence type="ECO:0000256" key="11">
    <source>
        <dbReference type="SAM" id="Phobius"/>
    </source>
</evidence>
<evidence type="ECO:0000256" key="6">
    <source>
        <dbReference type="ARBA" id="ARBA00022741"/>
    </source>
</evidence>
<dbReference type="PROSITE" id="PS50113">
    <property type="entry name" value="PAC"/>
    <property type="match status" value="1"/>
</dbReference>
<dbReference type="EC" id="2.7.13.3" evidence="3"/>
<dbReference type="SMART" id="SM00387">
    <property type="entry name" value="HATPase_c"/>
    <property type="match status" value="1"/>
</dbReference>
<dbReference type="InterPro" id="IPR005467">
    <property type="entry name" value="His_kinase_dom"/>
</dbReference>
<dbReference type="GO" id="GO:0016020">
    <property type="term" value="C:membrane"/>
    <property type="evidence" value="ECO:0007669"/>
    <property type="project" value="UniProtKB-SubCell"/>
</dbReference>
<dbReference type="CDD" id="cd00082">
    <property type="entry name" value="HisKA"/>
    <property type="match status" value="1"/>
</dbReference>
<keyword evidence="7" id="KW-0418">Kinase</keyword>
<sequence length="656" mass="71304">MKASPSRNFAFCLGFSHRVTPRLVGRPPAAKGDRLVEIGNAHSRGPADGAGQGPGGWRPAEGAYGWTGEFINRALEQRFCETAWLETTERVRAIQTGVYLFACWVVLDFLILGPTVQFVVIGSLRVATLAIGRIPFLFFDAPHRQAALRASLTFVQAYIFGVFLLLVSAGGFGAADHAVSAAVITIAFYFGVPNRLAYNAALSIACGIAFTVVIAFYPDMSLTSAMQIFMLLMVANAVGFQAMRVTNRLRRNQFLTMEHQRELNEQLTQEISVRQEAQRVMRATEESFQSIFVAAPLPLALIDPATYRIVQANKAALELFGLNGEDAAHIDARRFFVDDEMKERLGEAAAGSRLRGPIEARLLGGEGTVIWAHITAALVRFQGLPALLIGLQDVTARRKEAEALREARDDATAASRSKSEFLANMSHELRTPLNAIIGFSEALERELFGPVGNPRYREYAEDIHDSGVHLLNLINDILDLSKIEAGHFKLHEDETDLDAVVASACRIVRHRAQQSAITIEVSLPTPPISLVADERALKQVLINLMSNAVKFSADGSTVRVEAAVQPGRLRIAVIDHGIGIAEADIPKALAPFTQIDGTLSRAHEGTGLGLPLAKHLTELHGGSLMIESTPGEGTTVYADLPASRLVAQQSHIRAGW</sequence>
<dbReference type="InterPro" id="IPR000700">
    <property type="entry name" value="PAS-assoc_C"/>
</dbReference>
<dbReference type="Proteomes" id="UP000468901">
    <property type="component" value="Unassembled WGS sequence"/>
</dbReference>
<evidence type="ECO:0000256" key="2">
    <source>
        <dbReference type="ARBA" id="ARBA00004370"/>
    </source>
</evidence>
<dbReference type="FunFam" id="1.10.287.130:FF:000038">
    <property type="entry name" value="Sensory transduction histidine kinase"/>
    <property type="match status" value="1"/>
</dbReference>
<evidence type="ECO:0000256" key="8">
    <source>
        <dbReference type="ARBA" id="ARBA00022840"/>
    </source>
</evidence>
<evidence type="ECO:0000256" key="1">
    <source>
        <dbReference type="ARBA" id="ARBA00000085"/>
    </source>
</evidence>
<feature type="domain" description="Histidine kinase" evidence="12">
    <location>
        <begin position="424"/>
        <end position="644"/>
    </location>
</feature>
<dbReference type="FunFam" id="3.30.565.10:FF:000006">
    <property type="entry name" value="Sensor histidine kinase WalK"/>
    <property type="match status" value="1"/>
</dbReference>
<dbReference type="NCBIfam" id="TIGR00229">
    <property type="entry name" value="sensory_box"/>
    <property type="match status" value="1"/>
</dbReference>
<keyword evidence="4" id="KW-0597">Phosphoprotein</keyword>
<keyword evidence="11" id="KW-1133">Transmembrane helix</keyword>
<feature type="transmembrane region" description="Helical" evidence="11">
    <location>
        <begin position="93"/>
        <end position="112"/>
    </location>
</feature>
<dbReference type="Pfam" id="PF02518">
    <property type="entry name" value="HATPase_c"/>
    <property type="match status" value="1"/>
</dbReference>